<evidence type="ECO:0000256" key="1">
    <source>
        <dbReference type="SAM" id="MobiDB-lite"/>
    </source>
</evidence>
<evidence type="ECO:0000313" key="3">
    <source>
        <dbReference type="Proteomes" id="UP001176941"/>
    </source>
</evidence>
<accession>A0ABN8Z3Y6</accession>
<feature type="region of interest" description="Disordered" evidence="1">
    <location>
        <begin position="44"/>
        <end position="150"/>
    </location>
</feature>
<name>A0ABN8Z3Y6_RANTA</name>
<evidence type="ECO:0000313" key="2">
    <source>
        <dbReference type="EMBL" id="CAI9168429.1"/>
    </source>
</evidence>
<protein>
    <submittedName>
        <fullName evidence="2">Uncharacterized protein</fullName>
    </submittedName>
</protein>
<keyword evidence="3" id="KW-1185">Reference proteome</keyword>
<sequence length="150" mass="16474">MSPPRSRQGGGQKERAWHHLFVPLTAARVPSPVWECEARARGQIWPAFGKTDKPSPGPEPLSRVKRTERQLTGTGDEDAGSDQEFGGDSGHCCALETPSARILPPPRGTAWKTQEPGQPSPPLTRFRDAQEATDMSQRREETLVEEGPPQ</sequence>
<dbReference type="Proteomes" id="UP001176941">
    <property type="component" value="Chromosome 28"/>
</dbReference>
<dbReference type="EMBL" id="OX459964">
    <property type="protein sequence ID" value="CAI9168429.1"/>
    <property type="molecule type" value="Genomic_DNA"/>
</dbReference>
<organism evidence="2 3">
    <name type="scientific">Rangifer tarandus platyrhynchus</name>
    <name type="common">Svalbard reindeer</name>
    <dbReference type="NCBI Taxonomy" id="3082113"/>
    <lineage>
        <taxon>Eukaryota</taxon>
        <taxon>Metazoa</taxon>
        <taxon>Chordata</taxon>
        <taxon>Craniata</taxon>
        <taxon>Vertebrata</taxon>
        <taxon>Euteleostomi</taxon>
        <taxon>Mammalia</taxon>
        <taxon>Eutheria</taxon>
        <taxon>Laurasiatheria</taxon>
        <taxon>Artiodactyla</taxon>
        <taxon>Ruminantia</taxon>
        <taxon>Pecora</taxon>
        <taxon>Cervidae</taxon>
        <taxon>Odocoileinae</taxon>
        <taxon>Rangifer</taxon>
    </lineage>
</organism>
<feature type="compositionally biased region" description="Basic and acidic residues" evidence="1">
    <location>
        <begin position="125"/>
        <end position="142"/>
    </location>
</feature>
<proteinExistence type="predicted"/>
<reference evidence="2" key="1">
    <citation type="submission" date="2023-04" db="EMBL/GenBank/DDBJ databases">
        <authorList>
            <consortium name="ELIXIR-Norway"/>
        </authorList>
    </citation>
    <scope>NUCLEOTIDE SEQUENCE [LARGE SCALE GENOMIC DNA]</scope>
</reference>
<gene>
    <name evidence="2" type="ORF">MRATA1EN1_LOCUS17391</name>
</gene>